<dbReference type="SMART" id="SM00155">
    <property type="entry name" value="PLDc"/>
    <property type="match status" value="2"/>
</dbReference>
<keyword evidence="11 12" id="KW-1208">Phospholipid metabolism</keyword>
<evidence type="ECO:0000313" key="16">
    <source>
        <dbReference type="EMBL" id="PSG86477.1"/>
    </source>
</evidence>
<keyword evidence="9 12" id="KW-0472">Membrane</keyword>
<feature type="active site" evidence="12">
    <location>
        <position position="403"/>
    </location>
</feature>
<dbReference type="CDD" id="cd09110">
    <property type="entry name" value="PLDc_CLS_1"/>
    <property type="match status" value="1"/>
</dbReference>
<dbReference type="InterPro" id="IPR001736">
    <property type="entry name" value="PLipase_D/transphosphatidylase"/>
</dbReference>
<comment type="similarity">
    <text evidence="12">Belongs to the phospholipase D family. Cardiolipin synthase subfamily.</text>
</comment>
<dbReference type="PANTHER" id="PTHR21248">
    <property type="entry name" value="CARDIOLIPIN SYNTHASE"/>
    <property type="match status" value="1"/>
</dbReference>
<keyword evidence="5 12" id="KW-0812">Transmembrane</keyword>
<dbReference type="Gene3D" id="3.30.870.10">
    <property type="entry name" value="Endonuclease Chain A"/>
    <property type="match status" value="2"/>
</dbReference>
<dbReference type="Pfam" id="PF13091">
    <property type="entry name" value="PLDc_2"/>
    <property type="match status" value="2"/>
</dbReference>
<reference evidence="16 17" key="1">
    <citation type="submission" date="2018-03" db="EMBL/GenBank/DDBJ databases">
        <title>Mesoflavibacter sp. HG37 and Mesoflavibacter sp. HG96 sp.nov., two marine bacteria isolated from seawater of Western Pacific Ocean.</title>
        <authorList>
            <person name="Cheng H."/>
            <person name="Wu Y.-H."/>
            <person name="Guo L.-L."/>
            <person name="Xu X.-W."/>
        </authorList>
    </citation>
    <scope>NUCLEOTIDE SEQUENCE [LARGE SCALE GENOMIC DNA]</scope>
    <source>
        <strain evidence="16 17">KCTC 32269</strain>
    </source>
</reference>
<dbReference type="InterPro" id="IPR022924">
    <property type="entry name" value="Cardiolipin_synthase"/>
</dbReference>
<dbReference type="OrthoDB" id="9762009at2"/>
<comment type="subcellular location">
    <subcellularLocation>
        <location evidence="1 12">Cell membrane</location>
        <topology evidence="1 12">Multi-pass membrane protein</topology>
    </subcellularLocation>
</comment>
<dbReference type="AlphaFoldDB" id="A0A2T1N5D5"/>
<evidence type="ECO:0000256" key="1">
    <source>
        <dbReference type="ARBA" id="ARBA00004651"/>
    </source>
</evidence>
<dbReference type="NCBIfam" id="TIGR04265">
    <property type="entry name" value="bac_cardiolipin"/>
    <property type="match status" value="1"/>
</dbReference>
<dbReference type="RefSeq" id="WP_106464217.1">
    <property type="nucleotide sequence ID" value="NZ_PXOQ01000015.1"/>
</dbReference>
<dbReference type="Proteomes" id="UP000238426">
    <property type="component" value="Unassembled WGS sequence"/>
</dbReference>
<dbReference type="CDD" id="cd09112">
    <property type="entry name" value="PLDc_CLS_2"/>
    <property type="match status" value="1"/>
</dbReference>
<feature type="transmembrane region" description="Helical" evidence="12">
    <location>
        <begin position="39"/>
        <end position="59"/>
    </location>
</feature>
<feature type="active site" evidence="12">
    <location>
        <position position="405"/>
    </location>
</feature>
<evidence type="ECO:0000256" key="9">
    <source>
        <dbReference type="ARBA" id="ARBA00023136"/>
    </source>
</evidence>
<keyword evidence="14" id="KW-0175">Coiled coil</keyword>
<dbReference type="PANTHER" id="PTHR21248:SF22">
    <property type="entry name" value="PHOSPHOLIPASE D"/>
    <property type="match status" value="1"/>
</dbReference>
<protein>
    <recommendedName>
        <fullName evidence="12 13">Cardiolipin synthase</fullName>
        <shortName evidence="12">CL synthase</shortName>
        <ecNumber evidence="12 13">2.7.8.-</ecNumber>
    </recommendedName>
</protein>
<dbReference type="InterPro" id="IPR030874">
    <property type="entry name" value="Cardiolipin_synth_Firmi"/>
</dbReference>
<keyword evidence="2 12" id="KW-1003">Cell membrane</keyword>
<accession>A0A2T1N5D5</accession>
<evidence type="ECO:0000256" key="11">
    <source>
        <dbReference type="ARBA" id="ARBA00023264"/>
    </source>
</evidence>
<evidence type="ECO:0000256" key="14">
    <source>
        <dbReference type="SAM" id="Coils"/>
    </source>
</evidence>
<gene>
    <name evidence="16" type="primary">cls</name>
    <name evidence="16" type="ORF">C7H52_12390</name>
</gene>
<feature type="transmembrane region" description="Helical" evidence="12">
    <location>
        <begin position="12"/>
        <end position="30"/>
    </location>
</feature>
<keyword evidence="8 12" id="KW-0443">Lipid metabolism</keyword>
<evidence type="ECO:0000256" key="5">
    <source>
        <dbReference type="ARBA" id="ARBA00022692"/>
    </source>
</evidence>
<evidence type="ECO:0000256" key="10">
    <source>
        <dbReference type="ARBA" id="ARBA00023209"/>
    </source>
</evidence>
<dbReference type="GO" id="GO:0008808">
    <property type="term" value="F:cardiolipin synthase activity"/>
    <property type="evidence" value="ECO:0007669"/>
    <property type="project" value="UniProtKB-UniRule"/>
</dbReference>
<name>A0A2T1N5D5_9FLAO</name>
<comment type="caution">
    <text evidence="16">The sequence shown here is derived from an EMBL/GenBank/DDBJ whole genome shotgun (WGS) entry which is preliminary data.</text>
</comment>
<feature type="coiled-coil region" evidence="14">
    <location>
        <begin position="80"/>
        <end position="114"/>
    </location>
</feature>
<dbReference type="PROSITE" id="PS50035">
    <property type="entry name" value="PLD"/>
    <property type="match status" value="2"/>
</dbReference>
<dbReference type="GO" id="GO:0032049">
    <property type="term" value="P:cardiolipin biosynthetic process"/>
    <property type="evidence" value="ECO:0007669"/>
    <property type="project" value="UniProtKB-UniRule"/>
</dbReference>
<feature type="active site" evidence="12">
    <location>
        <position position="233"/>
    </location>
</feature>
<dbReference type="EMBL" id="PXOQ01000015">
    <property type="protein sequence ID" value="PSG86477.1"/>
    <property type="molecule type" value="Genomic_DNA"/>
</dbReference>
<comment type="catalytic activity">
    <reaction evidence="12">
        <text>2 a 1,2-diacyl-sn-glycero-3-phospho-(1'-sn-glycerol) = a cardiolipin + glycerol</text>
        <dbReference type="Rhea" id="RHEA:31451"/>
        <dbReference type="ChEBI" id="CHEBI:17754"/>
        <dbReference type="ChEBI" id="CHEBI:62237"/>
        <dbReference type="ChEBI" id="CHEBI:64716"/>
    </reaction>
</comment>
<evidence type="ECO:0000256" key="2">
    <source>
        <dbReference type="ARBA" id="ARBA00022475"/>
    </source>
</evidence>
<sequence length="485" mass="56507">MFNFLGHNFWTIAIILNYILVISALTTVIFKRINPTKTLSYIIVLLVFPFFGLIIYYLFGQEYRKDKLFNRKNVLNNSIVKRVNEEITLDKKKLDDLEHNYLDEKIKLVKLLQRNEKSPLTLCNKLEILKNGEVKFKRLFEDFRNAKKNIHVEYYILKDDKIGTEFIDILCEKAKEGLSVKLTFDDVGSKISKAARKKLKAAGVEFYEFMPVIFPKFAGKMNYRNHRKIAVIDGEIAYLGGINVSDTYVNYPHNKAYWRDTHLRLVGESVYTIQLHFLTTWNFVSGKDVKIEKNYFHQCDLDEGVPVQIAASGPDTDWANIMEAIFYAITTAEDYIYITTPYFIPNDQILTALQVASKSGVDVRILIPNESDSWTAKHATNSYLEQLFEANIKIYRYTKGFIHAKTMVVDGLFSTIGTSNMDYRSFNINFEINALIYHKETSLLLKQDFMNDLEYADLMNPEEWQKRSKWLKSQEAYARLWAPLL</sequence>
<evidence type="ECO:0000259" key="15">
    <source>
        <dbReference type="PROSITE" id="PS50035"/>
    </source>
</evidence>
<evidence type="ECO:0000256" key="13">
    <source>
        <dbReference type="NCBIfam" id="TIGR04265"/>
    </source>
</evidence>
<evidence type="ECO:0000313" key="17">
    <source>
        <dbReference type="Proteomes" id="UP000238426"/>
    </source>
</evidence>
<feature type="domain" description="PLD phosphodiesterase" evidence="15">
    <location>
        <begin position="221"/>
        <end position="248"/>
    </location>
</feature>
<dbReference type="HAMAP" id="MF_01916">
    <property type="entry name" value="Cardiolipin_synth_Cls"/>
    <property type="match status" value="1"/>
</dbReference>
<organism evidence="16 17">
    <name type="scientific">Aurantibacter aestuarii</name>
    <dbReference type="NCBI Taxonomy" id="1266046"/>
    <lineage>
        <taxon>Bacteria</taxon>
        <taxon>Pseudomonadati</taxon>
        <taxon>Bacteroidota</taxon>
        <taxon>Flavobacteriia</taxon>
        <taxon>Flavobacteriales</taxon>
        <taxon>Flavobacteriaceae</taxon>
        <taxon>Aurantibacter</taxon>
    </lineage>
</organism>
<keyword evidence="4 12" id="KW-0808">Transferase</keyword>
<dbReference type="InterPro" id="IPR027379">
    <property type="entry name" value="CLS_N"/>
</dbReference>
<keyword evidence="17" id="KW-1185">Reference proteome</keyword>
<dbReference type="SUPFAM" id="SSF56024">
    <property type="entry name" value="Phospholipase D/nuclease"/>
    <property type="match status" value="2"/>
</dbReference>
<feature type="active site" evidence="12">
    <location>
        <position position="226"/>
    </location>
</feature>
<feature type="domain" description="PLD phosphodiesterase" evidence="15">
    <location>
        <begin position="398"/>
        <end position="425"/>
    </location>
</feature>
<dbReference type="Pfam" id="PF13396">
    <property type="entry name" value="PLDc_N"/>
    <property type="match status" value="1"/>
</dbReference>
<keyword evidence="3 12" id="KW-0444">Lipid biosynthesis</keyword>
<evidence type="ECO:0000256" key="4">
    <source>
        <dbReference type="ARBA" id="ARBA00022679"/>
    </source>
</evidence>
<proteinExistence type="inferred from homology"/>
<dbReference type="InterPro" id="IPR025202">
    <property type="entry name" value="PLD-like_dom"/>
</dbReference>
<feature type="active site" evidence="12">
    <location>
        <position position="228"/>
    </location>
</feature>
<evidence type="ECO:0000256" key="8">
    <source>
        <dbReference type="ARBA" id="ARBA00023098"/>
    </source>
</evidence>
<dbReference type="EC" id="2.7.8.-" evidence="12 13"/>
<keyword evidence="10 12" id="KW-0594">Phospholipid biosynthesis</keyword>
<dbReference type="GO" id="GO:0005886">
    <property type="term" value="C:plasma membrane"/>
    <property type="evidence" value="ECO:0007669"/>
    <property type="project" value="UniProtKB-SubCell"/>
</dbReference>
<evidence type="ECO:0000256" key="12">
    <source>
        <dbReference type="HAMAP-Rule" id="MF_01916"/>
    </source>
</evidence>
<evidence type="ECO:0000256" key="3">
    <source>
        <dbReference type="ARBA" id="ARBA00022516"/>
    </source>
</evidence>
<keyword evidence="6" id="KW-0677">Repeat</keyword>
<feature type="active site" evidence="12">
    <location>
        <position position="410"/>
    </location>
</feature>
<comment type="function">
    <text evidence="12">Catalyzes the reversible phosphatidyl group transfer from one phosphatidylglycerol molecule to another to form cardiolipin (CL) (diphosphatidylglycerol) and glycerol.</text>
</comment>
<keyword evidence="7 12" id="KW-1133">Transmembrane helix</keyword>
<evidence type="ECO:0000256" key="7">
    <source>
        <dbReference type="ARBA" id="ARBA00022989"/>
    </source>
</evidence>
<evidence type="ECO:0000256" key="6">
    <source>
        <dbReference type="ARBA" id="ARBA00022737"/>
    </source>
</evidence>